<gene>
    <name evidence="4" type="ORF">ABS648_16150</name>
</gene>
<dbReference type="SUPFAM" id="SSF51004">
    <property type="entry name" value="C-terminal (heme d1) domain of cytochrome cd1-nitrite reductase"/>
    <property type="match status" value="1"/>
</dbReference>
<proteinExistence type="inferred from homology"/>
<dbReference type="AlphaFoldDB" id="A0AAU7XY12"/>
<evidence type="ECO:0000256" key="2">
    <source>
        <dbReference type="ARBA" id="ARBA00022526"/>
    </source>
</evidence>
<feature type="signal peptide" evidence="3">
    <location>
        <begin position="1"/>
        <end position="21"/>
    </location>
</feature>
<keyword evidence="4" id="KW-0378">Hydrolase</keyword>
<dbReference type="PROSITE" id="PS51257">
    <property type="entry name" value="PROKAR_LIPOPROTEIN"/>
    <property type="match status" value="1"/>
</dbReference>
<comment type="similarity">
    <text evidence="1">Belongs to the cycloisomerase 2 family.</text>
</comment>
<keyword evidence="2" id="KW-0313">Glucose metabolism</keyword>
<dbReference type="GO" id="GO:0005829">
    <property type="term" value="C:cytosol"/>
    <property type="evidence" value="ECO:0007669"/>
    <property type="project" value="TreeGrafter"/>
</dbReference>
<dbReference type="PANTHER" id="PTHR30344">
    <property type="entry name" value="6-PHOSPHOGLUCONOLACTONASE-RELATED"/>
    <property type="match status" value="1"/>
</dbReference>
<keyword evidence="3" id="KW-0732">Signal</keyword>
<name>A0AAU7XY12_9PSED</name>
<dbReference type="InterPro" id="IPR019405">
    <property type="entry name" value="Lactonase_7-beta_prop"/>
</dbReference>
<organism evidence="4">
    <name type="scientific">Pseudomonas solani</name>
    <dbReference type="NCBI Taxonomy" id="2731552"/>
    <lineage>
        <taxon>Bacteria</taxon>
        <taxon>Pseudomonadati</taxon>
        <taxon>Pseudomonadota</taxon>
        <taxon>Gammaproteobacteria</taxon>
        <taxon>Pseudomonadales</taxon>
        <taxon>Pseudomonadaceae</taxon>
        <taxon>Pseudomonas</taxon>
    </lineage>
</organism>
<dbReference type="EC" id="3.1.1.-" evidence="4"/>
<dbReference type="InterPro" id="IPR015943">
    <property type="entry name" value="WD40/YVTN_repeat-like_dom_sf"/>
</dbReference>
<dbReference type="InterPro" id="IPR050282">
    <property type="entry name" value="Cycloisomerase_2"/>
</dbReference>
<keyword evidence="2" id="KW-0119">Carbohydrate metabolism</keyword>
<dbReference type="GO" id="GO:0006006">
    <property type="term" value="P:glucose metabolic process"/>
    <property type="evidence" value="ECO:0007669"/>
    <property type="project" value="UniProtKB-KW"/>
</dbReference>
<feature type="chain" id="PRO_5044020484" evidence="3">
    <location>
        <begin position="22"/>
        <end position="387"/>
    </location>
</feature>
<protein>
    <submittedName>
        <fullName evidence="4">Lactonase family protein</fullName>
        <ecNumber evidence="4">3.1.1.-</ecNumber>
    </submittedName>
</protein>
<evidence type="ECO:0000256" key="3">
    <source>
        <dbReference type="SAM" id="SignalP"/>
    </source>
</evidence>
<dbReference type="Gene3D" id="2.130.10.10">
    <property type="entry name" value="YVTN repeat-like/Quinoprotein amine dehydrogenase"/>
    <property type="match status" value="1"/>
</dbReference>
<accession>A0AAU7XY12</accession>
<dbReference type="EMBL" id="CP158373">
    <property type="protein sequence ID" value="XBY61499.1"/>
    <property type="molecule type" value="Genomic_DNA"/>
</dbReference>
<dbReference type="InterPro" id="IPR011048">
    <property type="entry name" value="Haem_d1_sf"/>
</dbReference>
<dbReference type="PANTHER" id="PTHR30344:SF1">
    <property type="entry name" value="6-PHOSPHOGLUCONOLACTONASE"/>
    <property type="match status" value="1"/>
</dbReference>
<reference evidence="4" key="1">
    <citation type="submission" date="2023-08" db="EMBL/GenBank/DDBJ databases">
        <title>Increased levels of nutrients transform a symbiont into a lethal pathobiont.</title>
        <authorList>
            <person name="Lachnit T."/>
            <person name="Ulrich L."/>
            <person name="Willmer F.M."/>
            <person name="Hasenbein T."/>
            <person name="Steiner L.X."/>
            <person name="Wolters M."/>
            <person name="Herbst E.M."/>
            <person name="Deines P."/>
        </authorList>
    </citation>
    <scope>NUCLEOTIDE SEQUENCE</scope>
    <source>
        <strain evidence="4">T3</strain>
    </source>
</reference>
<evidence type="ECO:0000256" key="1">
    <source>
        <dbReference type="ARBA" id="ARBA00005564"/>
    </source>
</evidence>
<evidence type="ECO:0000313" key="4">
    <source>
        <dbReference type="EMBL" id="XBY61499.1"/>
    </source>
</evidence>
<dbReference type="RefSeq" id="WP_350446186.1">
    <property type="nucleotide sequence ID" value="NZ_CP158373.1"/>
</dbReference>
<dbReference type="Pfam" id="PF10282">
    <property type="entry name" value="Lactonase"/>
    <property type="match status" value="1"/>
</dbReference>
<sequence>MPRNVPLLFCAMTLLAGCAGRAPVDTSQLLVGCSGETCPGIQRFAFDGTQGRLTEKPLQTLASANPSWLVLSPDGHQLFVTNENPPKGRDPAGQVSSFAIGEGDEHSLTPLSQVASKGAEPTHASLSEDGRFLFVAHYGSKPTPGGSLAAIPVSAHGTFGPVAQLVRQPFSRRGSQRQGSSHMHATVPAGDFLFVTDLGADKVYAYRYDGDKPKKPLQAAKPGAFALPKGSGPRHLVFDRSGNRAYLTLELSNQIAILGRDEAKLEQQGLVDLDPPGANAQGDRRLGALQLSPDGRFLYVARRGVENQIVVYAVSAADGSLSEVQRHASGGDEPREFTFAPNGRFLLVANQKSDSLVVFSRDPQSGLLVEQVQRISTPAPSALRFVP</sequence>
<dbReference type="GO" id="GO:0017057">
    <property type="term" value="F:6-phosphogluconolactonase activity"/>
    <property type="evidence" value="ECO:0007669"/>
    <property type="project" value="TreeGrafter"/>
</dbReference>